<name>A0A9P5HKS3_9HYPO</name>
<comment type="caution">
    <text evidence="2">The sequence shown here is derived from an EMBL/GenBank/DDBJ whole genome shotgun (WGS) entry which is preliminary data.</text>
</comment>
<protein>
    <submittedName>
        <fullName evidence="2">Uncharacterized protein</fullName>
    </submittedName>
</protein>
<reference evidence="2" key="1">
    <citation type="submission" date="2020-03" db="EMBL/GenBank/DDBJ databases">
        <title>Draft Genome Sequence of Cylindrodendrum hubeiense.</title>
        <authorList>
            <person name="Buettner E."/>
            <person name="Kellner H."/>
        </authorList>
    </citation>
    <scope>NUCLEOTIDE SEQUENCE</scope>
    <source>
        <strain evidence="2">IHI 201604</strain>
    </source>
</reference>
<gene>
    <name evidence="2" type="ORF">G7Z17_g1458</name>
</gene>
<accession>A0A9P5HKS3</accession>
<feature type="signal peptide" evidence="1">
    <location>
        <begin position="1"/>
        <end position="19"/>
    </location>
</feature>
<sequence>MYPSMYLWAWIIVGANALACLIPKDTTEKPVFAHYMVGTVENEHCRKDIVDAQNLGIDAFAVNFNQYASWSNTTVDRLFDNADELGFKIFFSFDMSGSYFSDPGQYAEYLGRYLTRTSYYTYKDVPLLSTFGGELVTGDQWKGLRNEIGNILIIPSFYEATPSSTFFNEYSELDGIFNWNSWPKVTDGKVVVSAADDITFQTAAKSAKAKRILNFALSRY</sequence>
<dbReference type="Gene3D" id="3.20.20.80">
    <property type="entry name" value="Glycosidases"/>
    <property type="match status" value="1"/>
</dbReference>
<feature type="chain" id="PRO_5040227785" evidence="1">
    <location>
        <begin position="20"/>
        <end position="220"/>
    </location>
</feature>
<dbReference type="Pfam" id="PF03659">
    <property type="entry name" value="Glyco_hydro_71"/>
    <property type="match status" value="1"/>
</dbReference>
<dbReference type="AlphaFoldDB" id="A0A9P5HKS3"/>
<dbReference type="Proteomes" id="UP000722485">
    <property type="component" value="Unassembled WGS sequence"/>
</dbReference>
<evidence type="ECO:0000313" key="2">
    <source>
        <dbReference type="EMBL" id="KAF7556403.1"/>
    </source>
</evidence>
<keyword evidence="1" id="KW-0732">Signal</keyword>
<keyword evidence="3" id="KW-1185">Reference proteome</keyword>
<dbReference type="OrthoDB" id="3257981at2759"/>
<dbReference type="GO" id="GO:0051118">
    <property type="term" value="F:glucan endo-1,3-alpha-glucosidase activity"/>
    <property type="evidence" value="ECO:0007669"/>
    <property type="project" value="InterPro"/>
</dbReference>
<evidence type="ECO:0000313" key="3">
    <source>
        <dbReference type="Proteomes" id="UP000722485"/>
    </source>
</evidence>
<organism evidence="2 3">
    <name type="scientific">Cylindrodendrum hubeiense</name>
    <dbReference type="NCBI Taxonomy" id="595255"/>
    <lineage>
        <taxon>Eukaryota</taxon>
        <taxon>Fungi</taxon>
        <taxon>Dikarya</taxon>
        <taxon>Ascomycota</taxon>
        <taxon>Pezizomycotina</taxon>
        <taxon>Sordariomycetes</taxon>
        <taxon>Hypocreomycetidae</taxon>
        <taxon>Hypocreales</taxon>
        <taxon>Nectriaceae</taxon>
        <taxon>Cylindrodendrum</taxon>
    </lineage>
</organism>
<evidence type="ECO:0000256" key="1">
    <source>
        <dbReference type="SAM" id="SignalP"/>
    </source>
</evidence>
<dbReference type="EMBL" id="JAANBB010000012">
    <property type="protein sequence ID" value="KAF7556403.1"/>
    <property type="molecule type" value="Genomic_DNA"/>
</dbReference>
<dbReference type="InterPro" id="IPR005197">
    <property type="entry name" value="Glyco_hydro_71"/>
</dbReference>
<proteinExistence type="predicted"/>